<evidence type="ECO:0000256" key="2">
    <source>
        <dbReference type="ARBA" id="ARBA00022801"/>
    </source>
</evidence>
<evidence type="ECO:0000313" key="7">
    <source>
        <dbReference type="Proteomes" id="UP000244441"/>
    </source>
</evidence>
<evidence type="ECO:0000256" key="4">
    <source>
        <dbReference type="SAM" id="SignalP"/>
    </source>
</evidence>
<reference evidence="6 7" key="1">
    <citation type="submission" date="2018-01" db="EMBL/GenBank/DDBJ databases">
        <title>Genome sequence of a Cantenovulum-like bacteria.</title>
        <authorList>
            <person name="Tan W.R."/>
            <person name="Lau N.-S."/>
            <person name="Go F."/>
            <person name="Amirul A.-A.A."/>
        </authorList>
    </citation>
    <scope>NUCLEOTIDE SEQUENCE [LARGE SCALE GENOMIC DNA]</scope>
    <source>
        <strain evidence="6 7">CCB-QB4</strain>
    </source>
</reference>
<proteinExistence type="inferred from homology"/>
<dbReference type="OrthoDB" id="9803751at2"/>
<evidence type="ECO:0000256" key="1">
    <source>
        <dbReference type="ARBA" id="ARBA00008779"/>
    </source>
</evidence>
<protein>
    <submittedName>
        <fullName evidence="6">Sulfatase</fullName>
    </submittedName>
</protein>
<feature type="chain" id="PRO_5015529167" evidence="4">
    <location>
        <begin position="18"/>
        <end position="582"/>
    </location>
</feature>
<gene>
    <name evidence="6" type="ORF">C2869_06495</name>
</gene>
<dbReference type="AlphaFoldDB" id="A0A2S0VXK2"/>
<dbReference type="Pfam" id="PF01663">
    <property type="entry name" value="Phosphodiest"/>
    <property type="match status" value="1"/>
</dbReference>
<name>A0A2S0VXK2_9ALTE</name>
<keyword evidence="2" id="KW-0378">Hydrolase</keyword>
<dbReference type="GO" id="GO:0016787">
    <property type="term" value="F:hydrolase activity"/>
    <property type="evidence" value="ECO:0007669"/>
    <property type="project" value="UniProtKB-KW"/>
</dbReference>
<keyword evidence="7" id="KW-1185">Reference proteome</keyword>
<keyword evidence="4" id="KW-0732">Signal</keyword>
<comment type="similarity">
    <text evidence="1">Belongs to the sulfatase family.</text>
</comment>
<dbReference type="PANTHER" id="PTHR43108:SF6">
    <property type="entry name" value="N-SULPHOGLUCOSAMINE SULPHOHYDROLASE"/>
    <property type="match status" value="1"/>
</dbReference>
<dbReference type="Proteomes" id="UP000244441">
    <property type="component" value="Chromosome"/>
</dbReference>
<organism evidence="6 7">
    <name type="scientific">Saccharobesus litoralis</name>
    <dbReference type="NCBI Taxonomy" id="2172099"/>
    <lineage>
        <taxon>Bacteria</taxon>
        <taxon>Pseudomonadati</taxon>
        <taxon>Pseudomonadota</taxon>
        <taxon>Gammaproteobacteria</taxon>
        <taxon>Alteromonadales</taxon>
        <taxon>Alteromonadaceae</taxon>
        <taxon>Saccharobesus</taxon>
    </lineage>
</organism>
<evidence type="ECO:0000259" key="5">
    <source>
        <dbReference type="Pfam" id="PF16347"/>
    </source>
</evidence>
<dbReference type="PANTHER" id="PTHR43108">
    <property type="entry name" value="N-ACETYLGLUCOSAMINE-6-SULFATASE FAMILY MEMBER"/>
    <property type="match status" value="1"/>
</dbReference>
<feature type="compositionally biased region" description="Polar residues" evidence="3">
    <location>
        <begin position="41"/>
        <end position="61"/>
    </location>
</feature>
<dbReference type="PROSITE" id="PS00523">
    <property type="entry name" value="SULFATASE_1"/>
    <property type="match status" value="1"/>
</dbReference>
<dbReference type="InterPro" id="IPR002591">
    <property type="entry name" value="Phosphodiest/P_Trfase"/>
</dbReference>
<feature type="domain" description="N-sulphoglucosamine sulphohydrolase C-terminal" evidence="5">
    <location>
        <begin position="402"/>
        <end position="554"/>
    </location>
</feature>
<feature type="region of interest" description="Disordered" evidence="3">
    <location>
        <begin position="34"/>
        <end position="61"/>
    </location>
</feature>
<dbReference type="EMBL" id="CP026604">
    <property type="protein sequence ID" value="AWB68941.1"/>
    <property type="molecule type" value="Genomic_DNA"/>
</dbReference>
<feature type="signal peptide" evidence="4">
    <location>
        <begin position="1"/>
        <end position="17"/>
    </location>
</feature>
<evidence type="ECO:0000256" key="3">
    <source>
        <dbReference type="SAM" id="MobiDB-lite"/>
    </source>
</evidence>
<dbReference type="Pfam" id="PF16347">
    <property type="entry name" value="SGSH_C"/>
    <property type="match status" value="1"/>
</dbReference>
<accession>A0A2S0VXK2</accession>
<dbReference type="InterPro" id="IPR017850">
    <property type="entry name" value="Alkaline_phosphatase_core_sf"/>
</dbReference>
<dbReference type="InterPro" id="IPR024607">
    <property type="entry name" value="Sulfatase_CS"/>
</dbReference>
<evidence type="ECO:0000313" key="6">
    <source>
        <dbReference type="EMBL" id="AWB68941.1"/>
    </source>
</evidence>
<dbReference type="InterPro" id="IPR032506">
    <property type="entry name" value="SGSH_C"/>
</dbReference>
<dbReference type="KEGG" id="cate:C2869_06495"/>
<dbReference type="SUPFAM" id="SSF53649">
    <property type="entry name" value="Alkaline phosphatase-like"/>
    <property type="match status" value="1"/>
</dbReference>
<sequence>MLGYLSLCLGLISLLGACQSNQSNQSNIGTQHAIKEGGNQGVSSPSSVLASNAGQSSPAKVNTQQRPNILFIMSDDHAYQAISAYGSNLIQTPNIDRIAKQGIRFTNASVTNSICAPSRATILTGKHTHINGKIDNRMPFDSTQITFPQLLQRNGYQTAMFGKLHFGNNPKGVDDFMILPGQGDYINPDFITKQGTVRKQGYVTDIITDETLNWLKHNRDESKPFMLAYLHKAPHRSWWPRADKFAEFYGKQYPIPDTLFDDYATRGAAAKSAEMTLRKHLLPVKDTKVSPDRYDPRYEPYVNPWDNIKVFERQYTNRATPAQKAQYEKVLSQIAKDYNENWPNMTEREKTIWKYQRYMQDYLATISSVDDNIGRVLDYLDEAGLADNTIVVYTSDQGFYLGEHGWYDKRFAYQESMKTPLVIRWPQKIKPGQVSDELVQNLDYAQTFLDAAGLKQPEDMQGQSFLPLLTGQTHKWQREGVYYHYYEFPGAHAVKRHYAIMTKRYKLIHFYHDVDEWELYDLQRDPKEVNNVYHDASYRDQLAKLKQQLRDLRIQYKDSPELDQQMIERTKNWKNSKNKAKH</sequence>
<dbReference type="CDD" id="cd16031">
    <property type="entry name" value="G6S_like"/>
    <property type="match status" value="1"/>
</dbReference>
<dbReference type="Gene3D" id="3.40.720.10">
    <property type="entry name" value="Alkaline Phosphatase, subunit A"/>
    <property type="match status" value="1"/>
</dbReference>